<dbReference type="EMBL" id="VSSQ01094256">
    <property type="protein sequence ID" value="MPN38808.1"/>
    <property type="molecule type" value="Genomic_DNA"/>
</dbReference>
<evidence type="ECO:0000313" key="1">
    <source>
        <dbReference type="EMBL" id="MPN38808.1"/>
    </source>
</evidence>
<sequence length="178" mass="19459">MIQIESQRSAGHGLHICRPVAAGNSGFLHGVAGHGEKGCLVHKIGPVIQSAAFSVFVFREEGLSLENRIFIREQHGSPRQFGVGDPLVGESAHRFPVQLSVESHLFGKGNLPRLVFRHAHIRIEHDIILDGNSENVTEMFRSGLRQQFGIAVINARTSAEKNHAASGDVIPETLCQFL</sequence>
<reference evidence="1" key="1">
    <citation type="submission" date="2019-08" db="EMBL/GenBank/DDBJ databases">
        <authorList>
            <person name="Kucharzyk K."/>
            <person name="Murdoch R.W."/>
            <person name="Higgins S."/>
            <person name="Loffler F."/>
        </authorList>
    </citation>
    <scope>NUCLEOTIDE SEQUENCE</scope>
</reference>
<proteinExistence type="predicted"/>
<protein>
    <submittedName>
        <fullName evidence="1">Uncharacterized protein</fullName>
    </submittedName>
</protein>
<gene>
    <name evidence="1" type="ORF">SDC9_186333</name>
</gene>
<accession>A0A645HIG6</accession>
<comment type="caution">
    <text evidence="1">The sequence shown here is derived from an EMBL/GenBank/DDBJ whole genome shotgun (WGS) entry which is preliminary data.</text>
</comment>
<organism evidence="1">
    <name type="scientific">bioreactor metagenome</name>
    <dbReference type="NCBI Taxonomy" id="1076179"/>
    <lineage>
        <taxon>unclassified sequences</taxon>
        <taxon>metagenomes</taxon>
        <taxon>ecological metagenomes</taxon>
    </lineage>
</organism>
<dbReference type="AlphaFoldDB" id="A0A645HIG6"/>
<name>A0A645HIG6_9ZZZZ</name>